<organism evidence="1 2">
    <name type="scientific">Fontibacillus solani</name>
    <dbReference type="NCBI Taxonomy" id="1572857"/>
    <lineage>
        <taxon>Bacteria</taxon>
        <taxon>Bacillati</taxon>
        <taxon>Bacillota</taxon>
        <taxon>Bacilli</taxon>
        <taxon>Bacillales</taxon>
        <taxon>Paenibacillaceae</taxon>
        <taxon>Fontibacillus</taxon>
    </lineage>
</organism>
<protein>
    <submittedName>
        <fullName evidence="1">Uncharacterized protein</fullName>
    </submittedName>
</protein>
<proteinExistence type="predicted"/>
<dbReference type="AlphaFoldDB" id="A0A7W3SY98"/>
<gene>
    <name evidence="1" type="ORF">FHR92_004982</name>
</gene>
<reference evidence="1 2" key="1">
    <citation type="submission" date="2020-08" db="EMBL/GenBank/DDBJ databases">
        <title>Genomic Encyclopedia of Type Strains, Phase III (KMG-III): the genomes of soil and plant-associated and newly described type strains.</title>
        <authorList>
            <person name="Whitman W."/>
        </authorList>
    </citation>
    <scope>NUCLEOTIDE SEQUENCE [LARGE SCALE GENOMIC DNA]</scope>
    <source>
        <strain evidence="1 2">CECT 8693</strain>
    </source>
</reference>
<accession>A0A7W3SY98</accession>
<dbReference type="EMBL" id="JACJIP010000052">
    <property type="protein sequence ID" value="MBA9088466.1"/>
    <property type="molecule type" value="Genomic_DNA"/>
</dbReference>
<sequence>MPRKLGISAYYRNNHTTYINTIIIELINNEDINLESLLEKAVQETLIDHLDTDTIDSLIITLGKKLELNNANYIDFFIEQHNSEREYHQDIAIGRWDFFNVENRKTYLENFNSIDTKNEFGTKLIEMI</sequence>
<dbReference type="RefSeq" id="WP_182540060.1">
    <property type="nucleotide sequence ID" value="NZ_JACJIP010000052.1"/>
</dbReference>
<evidence type="ECO:0000313" key="2">
    <source>
        <dbReference type="Proteomes" id="UP000567067"/>
    </source>
</evidence>
<evidence type="ECO:0000313" key="1">
    <source>
        <dbReference type="EMBL" id="MBA9088466.1"/>
    </source>
</evidence>
<name>A0A7W3SY98_9BACL</name>
<keyword evidence="2" id="KW-1185">Reference proteome</keyword>
<comment type="caution">
    <text evidence="1">The sequence shown here is derived from an EMBL/GenBank/DDBJ whole genome shotgun (WGS) entry which is preliminary data.</text>
</comment>
<dbReference type="Proteomes" id="UP000567067">
    <property type="component" value="Unassembled WGS sequence"/>
</dbReference>